<reference evidence="3" key="1">
    <citation type="journal article" date="2015" name="PLoS Genet.">
        <title>The dynamic genome and transcriptome of the human fungal pathogen Blastomyces and close relative Emmonsia.</title>
        <authorList>
            <person name="Munoz J.F."/>
            <person name="Gauthier G.M."/>
            <person name="Desjardins C.A."/>
            <person name="Gallo J.E."/>
            <person name="Holder J."/>
            <person name="Sullivan T.D."/>
            <person name="Marty A.J."/>
            <person name="Carmen J.C."/>
            <person name="Chen Z."/>
            <person name="Ding L."/>
            <person name="Gujja S."/>
            <person name="Magrini V."/>
            <person name="Misas E."/>
            <person name="Mitreva M."/>
            <person name="Priest M."/>
            <person name="Saif S."/>
            <person name="Whiston E.A."/>
            <person name="Young S."/>
            <person name="Zeng Q."/>
            <person name="Goldman W.E."/>
            <person name="Mardis E.R."/>
            <person name="Taylor J.W."/>
            <person name="McEwen J.G."/>
            <person name="Clay O.K."/>
            <person name="Klein B.S."/>
            <person name="Cuomo C.A."/>
        </authorList>
    </citation>
    <scope>NUCLEOTIDE SEQUENCE [LARGE SCALE GENOMIC DNA]</scope>
    <source>
        <strain evidence="3">SLH14081</strain>
    </source>
</reference>
<organism evidence="2 3">
    <name type="scientific">Blastomyces gilchristii (strain SLH14081)</name>
    <name type="common">Blastomyces dermatitidis</name>
    <dbReference type="NCBI Taxonomy" id="559298"/>
    <lineage>
        <taxon>Eukaryota</taxon>
        <taxon>Fungi</taxon>
        <taxon>Dikarya</taxon>
        <taxon>Ascomycota</taxon>
        <taxon>Pezizomycotina</taxon>
        <taxon>Eurotiomycetes</taxon>
        <taxon>Eurotiomycetidae</taxon>
        <taxon>Onygenales</taxon>
        <taxon>Ajellomycetaceae</taxon>
        <taxon>Blastomyces</taxon>
    </lineage>
</organism>
<dbReference type="VEuPathDB" id="FungiDB:BDBG_04117"/>
<proteinExistence type="predicted"/>
<gene>
    <name evidence="2" type="ORF">BDBG_04117</name>
</gene>
<dbReference type="EMBL" id="GG657454">
    <property type="protein sequence ID" value="OAT08134.1"/>
    <property type="molecule type" value="Genomic_DNA"/>
</dbReference>
<name>A0A179UJH0_BLAGS</name>
<evidence type="ECO:0000313" key="2">
    <source>
        <dbReference type="EMBL" id="OAT08134.1"/>
    </source>
</evidence>
<dbReference type="AlphaFoldDB" id="A0A179UJH0"/>
<evidence type="ECO:0000313" key="3">
    <source>
        <dbReference type="Proteomes" id="UP000002038"/>
    </source>
</evidence>
<feature type="region of interest" description="Disordered" evidence="1">
    <location>
        <begin position="20"/>
        <end position="39"/>
    </location>
</feature>
<dbReference type="Proteomes" id="UP000002038">
    <property type="component" value="Unassembled WGS sequence"/>
</dbReference>
<accession>A0A179UJH0</accession>
<dbReference type="RefSeq" id="XP_002625247.1">
    <property type="nucleotide sequence ID" value="XM_002625201.2"/>
</dbReference>
<evidence type="ECO:0000256" key="1">
    <source>
        <dbReference type="SAM" id="MobiDB-lite"/>
    </source>
</evidence>
<dbReference type="KEGG" id="bgh:BDBG_04117"/>
<protein>
    <submittedName>
        <fullName evidence="2">Uncharacterized protein</fullName>
    </submittedName>
</protein>
<keyword evidence="3" id="KW-1185">Reference proteome</keyword>
<dbReference type="GeneID" id="8504801"/>
<sequence>MGRGAKKGTTLGKTLYSFSVANGQSGNAGGQYETETRGSNWREYSDEGFNKIMTGNSLSLRASDLSKTRPRWAANDEVAAFFLGRRDSTTKCSSHKPTFGGGMLEGVVEALPWAK</sequence>